<comment type="caution">
    <text evidence="7">The sequence shown here is derived from an EMBL/GenBank/DDBJ whole genome shotgun (WGS) entry which is preliminary data.</text>
</comment>
<evidence type="ECO:0000256" key="4">
    <source>
        <dbReference type="ARBA" id="ARBA00022777"/>
    </source>
</evidence>
<reference evidence="7 8" key="1">
    <citation type="submission" date="2014-12" db="EMBL/GenBank/DDBJ databases">
        <title>Draft genome sequences of 29 type strains of Enterococci.</title>
        <authorList>
            <person name="Zhong Z."/>
            <person name="Sun Z."/>
            <person name="Liu W."/>
            <person name="Zhang W."/>
            <person name="Zhang H."/>
        </authorList>
    </citation>
    <scope>NUCLEOTIDE SEQUENCE [LARGE SCALE GENOMIC DNA]</scope>
    <source>
        <strain evidence="7 8">DSM 17690</strain>
    </source>
</reference>
<comment type="similarity">
    <text evidence="2">Belongs to the guanylate kinase family.</text>
</comment>
<dbReference type="InterPro" id="IPR008145">
    <property type="entry name" value="GK/Ca_channel_bsu"/>
</dbReference>
<dbReference type="EMBL" id="JXKD01000001">
    <property type="protein sequence ID" value="OJG12302.1"/>
    <property type="molecule type" value="Genomic_DNA"/>
</dbReference>
<comment type="catalytic activity">
    <reaction evidence="5">
        <text>GMP + ATP = GDP + ADP</text>
        <dbReference type="Rhea" id="RHEA:20780"/>
        <dbReference type="ChEBI" id="CHEBI:30616"/>
        <dbReference type="ChEBI" id="CHEBI:58115"/>
        <dbReference type="ChEBI" id="CHEBI:58189"/>
        <dbReference type="ChEBI" id="CHEBI:456216"/>
        <dbReference type="EC" id="2.7.4.8"/>
    </reaction>
</comment>
<keyword evidence="8" id="KW-1185">Reference proteome</keyword>
<evidence type="ECO:0000256" key="3">
    <source>
        <dbReference type="ARBA" id="ARBA00022679"/>
    </source>
</evidence>
<evidence type="ECO:0000256" key="5">
    <source>
        <dbReference type="ARBA" id="ARBA00048594"/>
    </source>
</evidence>
<dbReference type="PANTHER" id="PTHR23117:SF13">
    <property type="entry name" value="GUANYLATE KINASE"/>
    <property type="match status" value="1"/>
</dbReference>
<gene>
    <name evidence="7" type="ORF">RU93_GL000232</name>
</gene>
<dbReference type="InterPro" id="IPR027417">
    <property type="entry name" value="P-loop_NTPase"/>
</dbReference>
<dbReference type="STRING" id="328396.RU93_GL000232"/>
<evidence type="ECO:0000256" key="2">
    <source>
        <dbReference type="ARBA" id="ARBA00005790"/>
    </source>
</evidence>
<dbReference type="PROSITE" id="PS50052">
    <property type="entry name" value="GUANYLATE_KINASE_2"/>
    <property type="match status" value="1"/>
</dbReference>
<protein>
    <recommendedName>
        <fullName evidence="6">Guanylate kinase-like domain-containing protein</fullName>
    </recommendedName>
</protein>
<sequence length="199" mass="22383">MIFDQNFQHTLAVNKGAKCKMNQIIVIVGPSGSGKTHLSKELASHGIPKCITATTRSPRESEGEVDGRDYYFLSKSAFEATDFIETTTYHGNYYGLPVKEVTKKLEEAGVIHVVVEKNGAKALKKAFPNETKIIFLPITEERMRTRMLQRGDSPLQVEQRIIHAKETGEFEPPEQVDFIYDVFGSSQLSDILEFITQNN</sequence>
<feature type="domain" description="Guanylate kinase-like" evidence="6">
    <location>
        <begin position="22"/>
        <end position="199"/>
    </location>
</feature>
<dbReference type="Pfam" id="PF00625">
    <property type="entry name" value="Guanylate_kin"/>
    <property type="match status" value="1"/>
</dbReference>
<organism evidence="7 8">
    <name type="scientific">Enterococcus aquimarinus</name>
    <dbReference type="NCBI Taxonomy" id="328396"/>
    <lineage>
        <taxon>Bacteria</taxon>
        <taxon>Bacillati</taxon>
        <taxon>Bacillota</taxon>
        <taxon>Bacilli</taxon>
        <taxon>Lactobacillales</taxon>
        <taxon>Enterococcaceae</taxon>
        <taxon>Enterococcus</taxon>
    </lineage>
</organism>
<evidence type="ECO:0000259" key="6">
    <source>
        <dbReference type="PROSITE" id="PS50052"/>
    </source>
</evidence>
<dbReference type="GO" id="GO:0004385">
    <property type="term" value="F:GMP kinase activity"/>
    <property type="evidence" value="ECO:0007669"/>
    <property type="project" value="UniProtKB-EC"/>
</dbReference>
<dbReference type="PANTHER" id="PTHR23117">
    <property type="entry name" value="GUANYLATE KINASE-RELATED"/>
    <property type="match status" value="1"/>
</dbReference>
<name>A0A1L8QXS9_9ENTE</name>
<dbReference type="Proteomes" id="UP000182149">
    <property type="component" value="Unassembled WGS sequence"/>
</dbReference>
<evidence type="ECO:0000313" key="8">
    <source>
        <dbReference type="Proteomes" id="UP000182149"/>
    </source>
</evidence>
<keyword evidence="3" id="KW-0808">Transferase</keyword>
<dbReference type="InterPro" id="IPR008144">
    <property type="entry name" value="Guanylate_kin-like_dom"/>
</dbReference>
<evidence type="ECO:0000256" key="1">
    <source>
        <dbReference type="ARBA" id="ARBA00003531"/>
    </source>
</evidence>
<dbReference type="RefSeq" id="WP_084131091.1">
    <property type="nucleotide sequence ID" value="NZ_JXKD01000001.1"/>
</dbReference>
<dbReference type="SMART" id="SM00072">
    <property type="entry name" value="GuKc"/>
    <property type="match status" value="1"/>
</dbReference>
<dbReference type="CDD" id="cd00071">
    <property type="entry name" value="GMPK"/>
    <property type="match status" value="1"/>
</dbReference>
<dbReference type="SUPFAM" id="SSF52540">
    <property type="entry name" value="P-loop containing nucleoside triphosphate hydrolases"/>
    <property type="match status" value="1"/>
</dbReference>
<accession>A0A1L8QXS9</accession>
<dbReference type="OrthoDB" id="1033810at2"/>
<dbReference type="AlphaFoldDB" id="A0A1L8QXS9"/>
<comment type="function">
    <text evidence="1">Essential for recycling GMP and indirectly, cGMP.</text>
</comment>
<keyword evidence="4" id="KW-0418">Kinase</keyword>
<evidence type="ECO:0000313" key="7">
    <source>
        <dbReference type="EMBL" id="OJG12302.1"/>
    </source>
</evidence>
<dbReference type="Gene3D" id="3.40.50.300">
    <property type="entry name" value="P-loop containing nucleotide triphosphate hydrolases"/>
    <property type="match status" value="1"/>
</dbReference>
<dbReference type="GO" id="GO:0005829">
    <property type="term" value="C:cytosol"/>
    <property type="evidence" value="ECO:0007669"/>
    <property type="project" value="TreeGrafter"/>
</dbReference>
<proteinExistence type="inferred from homology"/>